<dbReference type="RefSeq" id="WP_379781655.1">
    <property type="nucleotide sequence ID" value="NZ_JBHSWW010000139.1"/>
</dbReference>
<evidence type="ECO:0000313" key="3">
    <source>
        <dbReference type="Proteomes" id="UP001596442"/>
    </source>
</evidence>
<name>A0ABD5SBQ0_9EURY</name>
<evidence type="ECO:0000256" key="1">
    <source>
        <dbReference type="SAM" id="MobiDB-lite"/>
    </source>
</evidence>
<reference evidence="2 3" key="1">
    <citation type="journal article" date="2019" name="Int. J. Syst. Evol. Microbiol.">
        <title>The Global Catalogue of Microorganisms (GCM) 10K type strain sequencing project: providing services to taxonomists for standard genome sequencing and annotation.</title>
        <authorList>
            <consortium name="The Broad Institute Genomics Platform"/>
            <consortium name="The Broad Institute Genome Sequencing Center for Infectious Disease"/>
            <person name="Wu L."/>
            <person name="Ma J."/>
        </authorList>
    </citation>
    <scope>NUCLEOTIDE SEQUENCE [LARGE SCALE GENOMIC DNA]</scope>
    <source>
        <strain evidence="2 3">CGMCC 1.3239</strain>
    </source>
</reference>
<feature type="region of interest" description="Disordered" evidence="1">
    <location>
        <begin position="28"/>
        <end position="103"/>
    </location>
</feature>
<evidence type="ECO:0000313" key="2">
    <source>
        <dbReference type="EMBL" id="MFC6753761.1"/>
    </source>
</evidence>
<dbReference type="EMBL" id="JBHSWW010000139">
    <property type="protein sequence ID" value="MFC6753761.1"/>
    <property type="molecule type" value="Genomic_DNA"/>
</dbReference>
<protein>
    <submittedName>
        <fullName evidence="2">Uncharacterized protein</fullName>
    </submittedName>
</protein>
<keyword evidence="3" id="KW-1185">Reference proteome</keyword>
<organism evidence="2 3">
    <name type="scientific">Halorubrum tibetense</name>
    <dbReference type="NCBI Taxonomy" id="175631"/>
    <lineage>
        <taxon>Archaea</taxon>
        <taxon>Methanobacteriati</taxon>
        <taxon>Methanobacteriota</taxon>
        <taxon>Stenosarchaea group</taxon>
        <taxon>Halobacteria</taxon>
        <taxon>Halobacteriales</taxon>
        <taxon>Haloferacaceae</taxon>
        <taxon>Halorubrum</taxon>
    </lineage>
</organism>
<gene>
    <name evidence="2" type="ORF">ACFQEU_09855</name>
</gene>
<accession>A0ABD5SBQ0</accession>
<feature type="compositionally biased region" description="Acidic residues" evidence="1">
    <location>
        <begin position="50"/>
        <end position="74"/>
    </location>
</feature>
<proteinExistence type="predicted"/>
<dbReference type="Proteomes" id="UP001596442">
    <property type="component" value="Unassembled WGS sequence"/>
</dbReference>
<comment type="caution">
    <text evidence="2">The sequence shown here is derived from an EMBL/GenBank/DDBJ whole genome shotgun (WGS) entry which is preliminary data.</text>
</comment>
<sequence>MKRRDAIRRALGTAGSLSVVALSGRLVTEDDSASTDADAATAGRTAPEEAALDEAASDEASLDGESEEVDDEGAPEAVTEQLRQTHEERCQCPVCGGSMPGRG</sequence>
<dbReference type="AlphaFoldDB" id="A0ABD5SBQ0"/>